<keyword evidence="2" id="KW-1185">Reference proteome</keyword>
<reference evidence="1 2" key="1">
    <citation type="journal article" date="2022" name="DNA Res.">
        <title>Chromosomal-level genome assembly of the orchid tree Bauhinia variegata (Leguminosae; Cercidoideae) supports the allotetraploid origin hypothesis of Bauhinia.</title>
        <authorList>
            <person name="Zhong Y."/>
            <person name="Chen Y."/>
            <person name="Zheng D."/>
            <person name="Pang J."/>
            <person name="Liu Y."/>
            <person name="Luo S."/>
            <person name="Meng S."/>
            <person name="Qian L."/>
            <person name="Wei D."/>
            <person name="Dai S."/>
            <person name="Zhou R."/>
        </authorList>
    </citation>
    <scope>NUCLEOTIDE SEQUENCE [LARGE SCALE GENOMIC DNA]</scope>
    <source>
        <strain evidence="1">BV-YZ2020</strain>
    </source>
</reference>
<comment type="caution">
    <text evidence="1">The sequence shown here is derived from an EMBL/GenBank/DDBJ whole genome shotgun (WGS) entry which is preliminary data.</text>
</comment>
<evidence type="ECO:0000313" key="2">
    <source>
        <dbReference type="Proteomes" id="UP000828941"/>
    </source>
</evidence>
<proteinExistence type="predicted"/>
<evidence type="ECO:0000313" key="1">
    <source>
        <dbReference type="EMBL" id="KAI4352833.1"/>
    </source>
</evidence>
<organism evidence="1 2">
    <name type="scientific">Bauhinia variegata</name>
    <name type="common">Purple orchid tree</name>
    <name type="synonym">Phanera variegata</name>
    <dbReference type="NCBI Taxonomy" id="167791"/>
    <lineage>
        <taxon>Eukaryota</taxon>
        <taxon>Viridiplantae</taxon>
        <taxon>Streptophyta</taxon>
        <taxon>Embryophyta</taxon>
        <taxon>Tracheophyta</taxon>
        <taxon>Spermatophyta</taxon>
        <taxon>Magnoliopsida</taxon>
        <taxon>eudicotyledons</taxon>
        <taxon>Gunneridae</taxon>
        <taxon>Pentapetalae</taxon>
        <taxon>rosids</taxon>
        <taxon>fabids</taxon>
        <taxon>Fabales</taxon>
        <taxon>Fabaceae</taxon>
        <taxon>Cercidoideae</taxon>
        <taxon>Cercideae</taxon>
        <taxon>Bauhiniinae</taxon>
        <taxon>Bauhinia</taxon>
    </lineage>
</organism>
<gene>
    <name evidence="1" type="ORF">L6164_007047</name>
</gene>
<name>A0ACB9PWF7_BAUVA</name>
<accession>A0ACB9PWF7</accession>
<sequence>MSIAIMGHRIDMESSNGGEQYSNPPNNLVSVSAELYKVIKQEGTTSSDFDSTLKQPGRQHQPSEVLERACCVGDTLLHIAVKFGKQDIAQRIADEVPQLITQKNVKGDTPLHVAARSAENSSSLVEVILKASANHYPERSKEELCRKTNNFGNTPLHEAVIRSNLDGARILYSENKLVAHNYLNKESKSPFYVAVESRYREMVDLLLHAPIVNQDEIQTEDNNNSESPLAAILQQTEDNNKRNSPLAAILRINQGERKKTSCLWTRGRGLAEDPATDSIPGTEHCNKGERKKTSCLWTRGRGLAEDPATQLTIPRTENSTKDYLLNHILRDRPELMRIKDEKGSTPLHWAALLGHLEGVRKLLDQDPASALEWNKKGYLPIHLACKKGHVSVVKEILKKVFWFDPVDLLNQKGQNILHMAAKNGKHEVVKFILREKKLDKLLNEKDNKGNTPLHSASRYLHPKLLSSEILHCAGTPLSKNGKLLGNGGSKRPQVQWIKDHASTLMLVTILVATVTFAAGFTVPGGLIDSDHKDTTNIGMATLINELMFQVFIICDVVAMYSSTFAAFILLWATLGDFHMAVSATHFARLLVALALGTMSTAFMAAIYLMVRKLCWLAHTVIITGIIFLSMFLLGFALLMFPTGAPMPLLNYIARVIFRMMIPFSGSYSKVKKRKVYKKSIKQTQAQTQDGEQQQSDTVKYMLEIFHGRLQSDTFKYMLERS</sequence>
<dbReference type="EMBL" id="CM039428">
    <property type="protein sequence ID" value="KAI4352833.1"/>
    <property type="molecule type" value="Genomic_DNA"/>
</dbReference>
<dbReference type="Proteomes" id="UP000828941">
    <property type="component" value="Chromosome 3"/>
</dbReference>
<protein>
    <submittedName>
        <fullName evidence="1">Uncharacterized protein</fullName>
    </submittedName>
</protein>